<dbReference type="PROSITE" id="PS00374">
    <property type="entry name" value="MGMT"/>
    <property type="match status" value="1"/>
</dbReference>
<evidence type="ECO:0000256" key="6">
    <source>
        <dbReference type="ARBA" id="ARBA00049348"/>
    </source>
</evidence>
<keyword evidence="5" id="KW-0234">DNA repair</keyword>
<evidence type="ECO:0000256" key="5">
    <source>
        <dbReference type="ARBA" id="ARBA00023204"/>
    </source>
</evidence>
<protein>
    <submittedName>
        <fullName evidence="8">Methylated-DNA--[protein]-cysteine S-methyltransferase</fullName>
    </submittedName>
</protein>
<feature type="domain" description="Methylated-DNA-[protein]-cysteine S-methyltransferase DNA binding" evidence="7">
    <location>
        <begin position="78"/>
        <end position="157"/>
    </location>
</feature>
<evidence type="ECO:0000313" key="9">
    <source>
        <dbReference type="Proteomes" id="UP000274391"/>
    </source>
</evidence>
<comment type="caution">
    <text evidence="8">The sequence shown here is derived from an EMBL/GenBank/DDBJ whole genome shotgun (WGS) entry which is preliminary data.</text>
</comment>
<dbReference type="GO" id="GO:0003908">
    <property type="term" value="F:methylated-DNA-[protein]-cysteine S-methyltransferase activity"/>
    <property type="evidence" value="ECO:0007669"/>
    <property type="project" value="UniProtKB-EC"/>
</dbReference>
<dbReference type="InterPro" id="IPR014048">
    <property type="entry name" value="MethylDNA_cys_MeTrfase_DNA-bd"/>
</dbReference>
<evidence type="ECO:0000256" key="3">
    <source>
        <dbReference type="ARBA" id="ARBA00022679"/>
    </source>
</evidence>
<dbReference type="PANTHER" id="PTHR10815">
    <property type="entry name" value="METHYLATED-DNA--PROTEIN-CYSTEINE METHYLTRANSFERASE"/>
    <property type="match status" value="1"/>
</dbReference>
<comment type="catalytic activity">
    <reaction evidence="1">
        <text>a 4-O-methyl-thymidine in DNA + L-cysteinyl-[protein] = a thymidine in DNA + S-methyl-L-cysteinyl-[protein]</text>
        <dbReference type="Rhea" id="RHEA:53428"/>
        <dbReference type="Rhea" id="RHEA-COMP:10131"/>
        <dbReference type="Rhea" id="RHEA-COMP:10132"/>
        <dbReference type="Rhea" id="RHEA-COMP:13555"/>
        <dbReference type="Rhea" id="RHEA-COMP:13556"/>
        <dbReference type="ChEBI" id="CHEBI:29950"/>
        <dbReference type="ChEBI" id="CHEBI:82612"/>
        <dbReference type="ChEBI" id="CHEBI:137386"/>
        <dbReference type="ChEBI" id="CHEBI:137387"/>
        <dbReference type="EC" id="2.1.1.63"/>
    </reaction>
</comment>
<evidence type="ECO:0000313" key="8">
    <source>
        <dbReference type="EMBL" id="RRJ86401.1"/>
    </source>
</evidence>
<dbReference type="NCBIfam" id="TIGR00589">
    <property type="entry name" value="ogt"/>
    <property type="match status" value="1"/>
</dbReference>
<dbReference type="GO" id="GO:0006281">
    <property type="term" value="P:DNA repair"/>
    <property type="evidence" value="ECO:0007669"/>
    <property type="project" value="UniProtKB-KW"/>
</dbReference>
<dbReference type="InterPro" id="IPR036388">
    <property type="entry name" value="WH-like_DNA-bd_sf"/>
</dbReference>
<dbReference type="Proteomes" id="UP000274391">
    <property type="component" value="Unassembled WGS sequence"/>
</dbReference>
<dbReference type="GO" id="GO:0032259">
    <property type="term" value="P:methylation"/>
    <property type="evidence" value="ECO:0007669"/>
    <property type="project" value="UniProtKB-KW"/>
</dbReference>
<evidence type="ECO:0000259" key="7">
    <source>
        <dbReference type="Pfam" id="PF01035"/>
    </source>
</evidence>
<evidence type="ECO:0000256" key="4">
    <source>
        <dbReference type="ARBA" id="ARBA00022763"/>
    </source>
</evidence>
<evidence type="ECO:0000256" key="1">
    <source>
        <dbReference type="ARBA" id="ARBA00001286"/>
    </source>
</evidence>
<dbReference type="CDD" id="cd06445">
    <property type="entry name" value="ATase"/>
    <property type="match status" value="1"/>
</dbReference>
<keyword evidence="3 8" id="KW-0808">Transferase</keyword>
<sequence length="161" mass="16872">MTTIATPHGPFSVLVDSQGTVLASGWTTDLDSLLALVHPTLRDDVGGDAAVALAAVDAYYAGDSSAPARVPVRQHSGEFRMHAWDVLRRVAPGAPVTYTEFAALADRPAATRAAAGACAMNAAALFVPCHRVVRSDGTLGGFRYGLDIKQALLEIERTRAA</sequence>
<dbReference type="Gene3D" id="1.10.10.10">
    <property type="entry name" value="Winged helix-like DNA-binding domain superfamily/Winged helix DNA-binding domain"/>
    <property type="match status" value="1"/>
</dbReference>
<dbReference type="AlphaFoldDB" id="A0A3P3VUC0"/>
<reference evidence="8 9" key="1">
    <citation type="submission" date="2018-11" db="EMBL/GenBank/DDBJ databases">
        <title>YIM 102482-1 draft genome.</title>
        <authorList>
            <person name="Li G."/>
            <person name="Jiang Y."/>
        </authorList>
    </citation>
    <scope>NUCLEOTIDE SEQUENCE [LARGE SCALE GENOMIC DNA]</scope>
    <source>
        <strain evidence="8 9">YIM 102482-1</strain>
    </source>
</reference>
<dbReference type="SUPFAM" id="SSF46767">
    <property type="entry name" value="Methylated DNA-protein cysteine methyltransferase, C-terminal domain"/>
    <property type="match status" value="1"/>
</dbReference>
<evidence type="ECO:0000256" key="2">
    <source>
        <dbReference type="ARBA" id="ARBA00022603"/>
    </source>
</evidence>
<proteinExistence type="predicted"/>
<dbReference type="EMBL" id="RQVS01000009">
    <property type="protein sequence ID" value="RRJ86401.1"/>
    <property type="molecule type" value="Genomic_DNA"/>
</dbReference>
<keyword evidence="9" id="KW-1185">Reference proteome</keyword>
<dbReference type="InterPro" id="IPR001497">
    <property type="entry name" value="MethylDNA_cys_MeTrfase_AS"/>
</dbReference>
<comment type="catalytic activity">
    <reaction evidence="6">
        <text>a 6-O-methyl-2'-deoxyguanosine in DNA + L-cysteinyl-[protein] = S-methyl-L-cysteinyl-[protein] + a 2'-deoxyguanosine in DNA</text>
        <dbReference type="Rhea" id="RHEA:24000"/>
        <dbReference type="Rhea" id="RHEA-COMP:10131"/>
        <dbReference type="Rhea" id="RHEA-COMP:10132"/>
        <dbReference type="Rhea" id="RHEA-COMP:11367"/>
        <dbReference type="Rhea" id="RHEA-COMP:11368"/>
        <dbReference type="ChEBI" id="CHEBI:29950"/>
        <dbReference type="ChEBI" id="CHEBI:82612"/>
        <dbReference type="ChEBI" id="CHEBI:85445"/>
        <dbReference type="ChEBI" id="CHEBI:85448"/>
        <dbReference type="EC" id="2.1.1.63"/>
    </reaction>
</comment>
<dbReference type="PANTHER" id="PTHR10815:SF13">
    <property type="entry name" value="METHYLATED-DNA--PROTEIN-CYSTEINE METHYLTRANSFERASE"/>
    <property type="match status" value="1"/>
</dbReference>
<accession>A0A3P3VUC0</accession>
<keyword evidence="4" id="KW-0227">DNA damage</keyword>
<organism evidence="8 9">
    <name type="scientific">Gulosibacter macacae</name>
    <dbReference type="NCBI Taxonomy" id="2488791"/>
    <lineage>
        <taxon>Bacteria</taxon>
        <taxon>Bacillati</taxon>
        <taxon>Actinomycetota</taxon>
        <taxon>Actinomycetes</taxon>
        <taxon>Micrococcales</taxon>
        <taxon>Microbacteriaceae</taxon>
        <taxon>Gulosibacter</taxon>
    </lineage>
</organism>
<dbReference type="OrthoDB" id="9802228at2"/>
<dbReference type="Pfam" id="PF01035">
    <property type="entry name" value="DNA_binding_1"/>
    <property type="match status" value="1"/>
</dbReference>
<gene>
    <name evidence="8" type="ORF">EG850_08615</name>
</gene>
<name>A0A3P3VUC0_9MICO</name>
<dbReference type="RefSeq" id="WP_124972546.1">
    <property type="nucleotide sequence ID" value="NZ_RQVS01000009.1"/>
</dbReference>
<keyword evidence="2 8" id="KW-0489">Methyltransferase</keyword>
<dbReference type="InterPro" id="IPR036217">
    <property type="entry name" value="MethylDNA_cys_MeTrfase_DNAb"/>
</dbReference>